<dbReference type="KEGG" id="psco:LY89DRAFT_158267"/>
<organism evidence="2 3">
    <name type="scientific">Mollisia scopiformis</name>
    <name type="common">Conifer needle endophyte fungus</name>
    <name type="synonym">Phialocephala scopiformis</name>
    <dbReference type="NCBI Taxonomy" id="149040"/>
    <lineage>
        <taxon>Eukaryota</taxon>
        <taxon>Fungi</taxon>
        <taxon>Dikarya</taxon>
        <taxon>Ascomycota</taxon>
        <taxon>Pezizomycotina</taxon>
        <taxon>Leotiomycetes</taxon>
        <taxon>Helotiales</taxon>
        <taxon>Mollisiaceae</taxon>
        <taxon>Mollisia</taxon>
    </lineage>
</organism>
<proteinExistence type="predicted"/>
<dbReference type="AlphaFoldDB" id="A0A194WZQ4"/>
<accession>A0A194WZQ4</accession>
<feature type="region of interest" description="Disordered" evidence="1">
    <location>
        <begin position="58"/>
        <end position="114"/>
    </location>
</feature>
<dbReference type="InParanoid" id="A0A194WZQ4"/>
<dbReference type="EMBL" id="KQ947422">
    <property type="protein sequence ID" value="KUJ13423.1"/>
    <property type="molecule type" value="Genomic_DNA"/>
</dbReference>
<keyword evidence="3" id="KW-1185">Reference proteome</keyword>
<evidence type="ECO:0000256" key="1">
    <source>
        <dbReference type="SAM" id="MobiDB-lite"/>
    </source>
</evidence>
<dbReference type="Proteomes" id="UP000070700">
    <property type="component" value="Unassembled WGS sequence"/>
</dbReference>
<reference evidence="2 3" key="1">
    <citation type="submission" date="2015-10" db="EMBL/GenBank/DDBJ databases">
        <title>Full genome of DAOMC 229536 Phialocephala scopiformis, a fungal endophyte of spruce producing the potent anti-insectan compound rugulosin.</title>
        <authorList>
            <consortium name="DOE Joint Genome Institute"/>
            <person name="Walker A.K."/>
            <person name="Frasz S.L."/>
            <person name="Seifert K.A."/>
            <person name="Miller J.D."/>
            <person name="Mondo S.J."/>
            <person name="Labutti K."/>
            <person name="Lipzen A."/>
            <person name="Dockter R."/>
            <person name="Kennedy M."/>
            <person name="Grigoriev I.V."/>
            <person name="Spatafora J.W."/>
        </authorList>
    </citation>
    <scope>NUCLEOTIDE SEQUENCE [LARGE SCALE GENOMIC DNA]</scope>
    <source>
        <strain evidence="2 3">CBS 120377</strain>
    </source>
</reference>
<evidence type="ECO:0000313" key="3">
    <source>
        <dbReference type="Proteomes" id="UP000070700"/>
    </source>
</evidence>
<dbReference type="OrthoDB" id="3204049at2759"/>
<protein>
    <submittedName>
        <fullName evidence="2">Uncharacterized protein</fullName>
    </submittedName>
</protein>
<dbReference type="GeneID" id="28815199"/>
<sequence length="114" mass="12791">MAHNTHIPWTLLSTHLKLTPTSRKPSGHTNLYPRYLPTQAGELAHFASIFARTIRTFSSTERSKHPSPTPIPSPSPSSLIISDRTAAKNRENSLPLLPHHIHQPRVPGIRRQDL</sequence>
<dbReference type="RefSeq" id="XP_018067778.1">
    <property type="nucleotide sequence ID" value="XM_018205473.1"/>
</dbReference>
<gene>
    <name evidence="2" type="ORF">LY89DRAFT_158267</name>
</gene>
<evidence type="ECO:0000313" key="2">
    <source>
        <dbReference type="EMBL" id="KUJ13423.1"/>
    </source>
</evidence>
<name>A0A194WZQ4_MOLSC</name>